<evidence type="ECO:0000256" key="1">
    <source>
        <dbReference type="ARBA" id="ARBA00011073"/>
    </source>
</evidence>
<protein>
    <submittedName>
        <fullName evidence="14">Minor extracellular serine protease Vpr</fullName>
    </submittedName>
</protein>
<dbReference type="GO" id="GO:0006508">
    <property type="term" value="P:proteolysis"/>
    <property type="evidence" value="ECO:0007669"/>
    <property type="project" value="UniProtKB-KW"/>
</dbReference>
<dbReference type="InterPro" id="IPR034213">
    <property type="entry name" value="S8_Vpr-like"/>
</dbReference>
<proteinExistence type="inferred from homology"/>
<feature type="active site" description="Charge relay system" evidence="8 9">
    <location>
        <position position="459"/>
    </location>
</feature>
<evidence type="ECO:0000256" key="6">
    <source>
        <dbReference type="ARBA" id="ARBA00022801"/>
    </source>
</evidence>
<dbReference type="Pfam" id="PF02225">
    <property type="entry name" value="PA"/>
    <property type="match status" value="1"/>
</dbReference>
<evidence type="ECO:0000256" key="8">
    <source>
        <dbReference type="PIRSR" id="PIRSR615500-1"/>
    </source>
</evidence>
<keyword evidence="6 9" id="KW-0378">Hydrolase</keyword>
<dbReference type="EMBL" id="FNQR01000007">
    <property type="protein sequence ID" value="SEA69669.1"/>
    <property type="molecule type" value="Genomic_DNA"/>
</dbReference>
<keyword evidence="3" id="KW-0964">Secreted</keyword>
<dbReference type="RefSeq" id="WP_245728935.1">
    <property type="nucleotide sequence ID" value="NZ_FNQR01000007.1"/>
</dbReference>
<dbReference type="InterPro" id="IPR023827">
    <property type="entry name" value="Peptidase_S8_Asp-AS"/>
</dbReference>
<evidence type="ECO:0000256" key="2">
    <source>
        <dbReference type="ARBA" id="ARBA00022512"/>
    </source>
</evidence>
<organism evidence="14 15">
    <name type="scientific">Thalassobacillus cyri</name>
    <dbReference type="NCBI Taxonomy" id="571932"/>
    <lineage>
        <taxon>Bacteria</taxon>
        <taxon>Bacillati</taxon>
        <taxon>Bacillota</taxon>
        <taxon>Bacilli</taxon>
        <taxon>Bacillales</taxon>
        <taxon>Bacillaceae</taxon>
        <taxon>Thalassobacillus</taxon>
    </lineage>
</organism>
<feature type="chain" id="PRO_5039405871" evidence="11">
    <location>
        <begin position="19"/>
        <end position="727"/>
    </location>
</feature>
<accession>A0A1H4DB69</accession>
<dbReference type="Gene3D" id="3.50.30.30">
    <property type="match status" value="1"/>
</dbReference>
<dbReference type="InterPro" id="IPR003137">
    <property type="entry name" value="PA_domain"/>
</dbReference>
<evidence type="ECO:0000313" key="14">
    <source>
        <dbReference type="EMBL" id="SEA69669.1"/>
    </source>
</evidence>
<dbReference type="GO" id="GO:0004252">
    <property type="term" value="F:serine-type endopeptidase activity"/>
    <property type="evidence" value="ECO:0007669"/>
    <property type="project" value="UniProtKB-UniRule"/>
</dbReference>
<dbReference type="SUPFAM" id="SSF52025">
    <property type="entry name" value="PA domain"/>
    <property type="match status" value="1"/>
</dbReference>
<keyword evidence="15" id="KW-1185">Reference proteome</keyword>
<keyword evidence="7 9" id="KW-0720">Serine protease</keyword>
<dbReference type="InterPro" id="IPR036852">
    <property type="entry name" value="Peptidase_S8/S53_dom_sf"/>
</dbReference>
<keyword evidence="5 11" id="KW-0732">Signal</keyword>
<feature type="domain" description="PA" evidence="13">
    <location>
        <begin position="330"/>
        <end position="395"/>
    </location>
</feature>
<dbReference type="InterPro" id="IPR000209">
    <property type="entry name" value="Peptidase_S8/S53_dom"/>
</dbReference>
<feature type="domain" description="Peptidase S8/S53" evidence="12">
    <location>
        <begin position="122"/>
        <end position="511"/>
    </location>
</feature>
<dbReference type="Pfam" id="PF00082">
    <property type="entry name" value="Peptidase_S8"/>
    <property type="match status" value="1"/>
</dbReference>
<dbReference type="PANTHER" id="PTHR43806:SF65">
    <property type="entry name" value="SERINE PROTEASE APRX"/>
    <property type="match status" value="1"/>
</dbReference>
<evidence type="ECO:0000256" key="7">
    <source>
        <dbReference type="ARBA" id="ARBA00022825"/>
    </source>
</evidence>
<dbReference type="CDD" id="cd07474">
    <property type="entry name" value="Peptidases_S8_subtilisin_Vpr-like"/>
    <property type="match status" value="1"/>
</dbReference>
<evidence type="ECO:0000256" key="10">
    <source>
        <dbReference type="RuleBase" id="RU003355"/>
    </source>
</evidence>
<dbReference type="PROSITE" id="PS00138">
    <property type="entry name" value="SUBTILASE_SER"/>
    <property type="match status" value="1"/>
</dbReference>
<evidence type="ECO:0000256" key="3">
    <source>
        <dbReference type="ARBA" id="ARBA00022525"/>
    </source>
</evidence>
<feature type="active site" description="Charge relay system" evidence="8 9">
    <location>
        <position position="169"/>
    </location>
</feature>
<dbReference type="PANTHER" id="PTHR43806">
    <property type="entry name" value="PEPTIDASE S8"/>
    <property type="match status" value="1"/>
</dbReference>
<comment type="similarity">
    <text evidence="1 9 10">Belongs to the peptidase S8 family.</text>
</comment>
<dbReference type="InterPro" id="IPR050131">
    <property type="entry name" value="Peptidase_S8_subtilisin-like"/>
</dbReference>
<dbReference type="PROSITE" id="PS00136">
    <property type="entry name" value="SUBTILASE_ASP"/>
    <property type="match status" value="1"/>
</dbReference>
<feature type="signal peptide" evidence="11">
    <location>
        <begin position="1"/>
        <end position="18"/>
    </location>
</feature>
<dbReference type="InterPro" id="IPR046450">
    <property type="entry name" value="PA_dom_sf"/>
</dbReference>
<evidence type="ECO:0000259" key="13">
    <source>
        <dbReference type="Pfam" id="PF02225"/>
    </source>
</evidence>
<evidence type="ECO:0000313" key="15">
    <source>
        <dbReference type="Proteomes" id="UP000198584"/>
    </source>
</evidence>
<dbReference type="STRING" id="571932.SAMN05421743_10755"/>
<reference evidence="14 15" key="1">
    <citation type="submission" date="2016-10" db="EMBL/GenBank/DDBJ databases">
        <authorList>
            <person name="de Groot N.N."/>
        </authorList>
    </citation>
    <scope>NUCLEOTIDE SEQUENCE [LARGE SCALE GENOMIC DNA]</scope>
    <source>
        <strain evidence="14 15">CCM7597</strain>
    </source>
</reference>
<keyword evidence="2" id="KW-0134">Cell wall</keyword>
<dbReference type="SUPFAM" id="SSF52743">
    <property type="entry name" value="Subtilisin-like"/>
    <property type="match status" value="1"/>
</dbReference>
<dbReference type="InterPro" id="IPR015500">
    <property type="entry name" value="Peptidase_S8_subtilisin-rel"/>
</dbReference>
<dbReference type="PROSITE" id="PS00137">
    <property type="entry name" value="SUBTILASE_HIS"/>
    <property type="match status" value="1"/>
</dbReference>
<evidence type="ECO:0000256" key="9">
    <source>
        <dbReference type="PROSITE-ProRule" id="PRU01240"/>
    </source>
</evidence>
<evidence type="ECO:0000259" key="12">
    <source>
        <dbReference type="Pfam" id="PF00082"/>
    </source>
</evidence>
<keyword evidence="4 9" id="KW-0645">Protease</keyword>
<dbReference type="Proteomes" id="UP000198584">
    <property type="component" value="Unassembled WGS sequence"/>
</dbReference>
<dbReference type="InterPro" id="IPR023828">
    <property type="entry name" value="Peptidase_S8_Ser-AS"/>
</dbReference>
<sequence>MRYFFLLILLCFSLTMLAAFDQQEDEEEVTRIIEVDGDPHLIKREIERDLPRLEVMTVYDTVFNGIAIKGKLEHLTKLSKIEAIVNQHPVQTYRTTSNDNMNQSVPFLLQGKHEQRNIPFTGKGVKVGVIDTGIDYTHPDLSGNYKGGFDVFDFDDDPMETLEENPTIHGTHVAGVIAANGKMKGIAPDAEIYGYRALGPGGFGTSVHVIAAIEEAVKDDMDIINLSLGNDVNGPDWPTSVAVDKAAALGTIVVVAAGNTGPDDWTVGSPATAAKAITVGASTPPVKIPVLTDRFAGKAIPLIPMMGSNKWKLDKRYQLMYGGVGDKPLKNARGKIVIMKRGKIPFTEKAELAEKSGAIALIVYNNEVGEFQGTIDDGSIGIPVVAVSKEDGEWLKQKSKSGNSEWLETEYIDIVDSLAPFSSRGPVTANWTIKPDILAPGVAINSTVPGGYQELQGTSMASPHIAGVAALIKEAHPDWTPKDIKTAMLSTATPLKDKDGHLYAPTEQGMGKVNVEAAVQPALQFNPSQLNFGRFNNSFPKKKIMVKIKNNEKSSQKVHFSLPKKKQGLRWELPKAFTLAPNQSKRVEIGLHVTPAFLEKGLHQGWIRMGTPDQTFDLPYLFMMETSDYPRAMGFEIATSTFDSTTYEYQFYLPEDAEKVKVDLYNPDTLVYERKLFELTNQQKGVVEGKLARRDLGEKGRYIAVITIQNESRHYSYGVPIDINEFP</sequence>
<gene>
    <name evidence="14" type="ORF">SAMN05421743_10755</name>
</gene>
<feature type="active site" description="Charge relay system" evidence="8 9">
    <location>
        <position position="131"/>
    </location>
</feature>
<evidence type="ECO:0000256" key="4">
    <source>
        <dbReference type="ARBA" id="ARBA00022670"/>
    </source>
</evidence>
<evidence type="ECO:0000256" key="11">
    <source>
        <dbReference type="SAM" id="SignalP"/>
    </source>
</evidence>
<name>A0A1H4DB69_9BACI</name>
<dbReference type="InterPro" id="IPR022398">
    <property type="entry name" value="Peptidase_S8_His-AS"/>
</dbReference>
<dbReference type="Gene3D" id="3.40.50.200">
    <property type="entry name" value="Peptidase S8/S53 domain"/>
    <property type="match status" value="1"/>
</dbReference>
<dbReference type="CDD" id="cd02133">
    <property type="entry name" value="PA_C5a_like"/>
    <property type="match status" value="1"/>
</dbReference>
<dbReference type="AlphaFoldDB" id="A0A1H4DB69"/>
<dbReference type="PROSITE" id="PS51892">
    <property type="entry name" value="SUBTILASE"/>
    <property type="match status" value="1"/>
</dbReference>
<dbReference type="PRINTS" id="PR00723">
    <property type="entry name" value="SUBTILISIN"/>
</dbReference>
<evidence type="ECO:0000256" key="5">
    <source>
        <dbReference type="ARBA" id="ARBA00022729"/>
    </source>
</evidence>